<reference evidence="2 3" key="1">
    <citation type="submission" date="2024-04" db="EMBL/GenBank/DDBJ databases">
        <title>Novel genus in family Flammeovirgaceae.</title>
        <authorList>
            <person name="Nguyen T.H."/>
            <person name="Vuong T.Q."/>
            <person name="Le H."/>
            <person name="Kim S.-G."/>
        </authorList>
    </citation>
    <scope>NUCLEOTIDE SEQUENCE [LARGE SCALE GENOMIC DNA]</scope>
    <source>
        <strain evidence="2 3">JCM 23209</strain>
    </source>
</reference>
<dbReference type="RefSeq" id="WP_346824186.1">
    <property type="nucleotide sequence ID" value="NZ_JBDKWZ010000022.1"/>
</dbReference>
<dbReference type="Proteomes" id="UP001403385">
    <property type="component" value="Unassembled WGS sequence"/>
</dbReference>
<evidence type="ECO:0000259" key="1">
    <source>
        <dbReference type="Pfam" id="PF13568"/>
    </source>
</evidence>
<accession>A0AAW9SHX2</accession>
<organism evidence="2 3">
    <name type="scientific">Rapidithrix thailandica</name>
    <dbReference type="NCBI Taxonomy" id="413964"/>
    <lineage>
        <taxon>Bacteria</taxon>
        <taxon>Pseudomonadati</taxon>
        <taxon>Bacteroidota</taxon>
        <taxon>Cytophagia</taxon>
        <taxon>Cytophagales</taxon>
        <taxon>Flammeovirgaceae</taxon>
        <taxon>Rapidithrix</taxon>
    </lineage>
</organism>
<proteinExistence type="predicted"/>
<dbReference type="EMBL" id="JBDKWZ010000022">
    <property type="protein sequence ID" value="MEN7551405.1"/>
    <property type="molecule type" value="Genomic_DNA"/>
</dbReference>
<dbReference type="AlphaFoldDB" id="A0AAW9SHX2"/>
<dbReference type="Pfam" id="PF13568">
    <property type="entry name" value="OMP_b-brl_2"/>
    <property type="match status" value="1"/>
</dbReference>
<gene>
    <name evidence="2" type="ORF">AAG747_26045</name>
</gene>
<feature type="domain" description="Outer membrane protein beta-barrel" evidence="1">
    <location>
        <begin position="35"/>
        <end position="224"/>
    </location>
</feature>
<keyword evidence="3" id="KW-1185">Reference proteome</keyword>
<protein>
    <submittedName>
        <fullName evidence="2">Porin family protein</fullName>
    </submittedName>
</protein>
<comment type="caution">
    <text evidence="2">The sequence shown here is derived from an EMBL/GenBank/DDBJ whole genome shotgun (WGS) entry which is preliminary data.</text>
</comment>
<evidence type="ECO:0000313" key="3">
    <source>
        <dbReference type="Proteomes" id="UP001403385"/>
    </source>
</evidence>
<sequence>MYTTNLWHQLNLSGKKIIIAGSLFILACFFNDVYAQRQRVINLPDYDRKTMHYGFQIGVFQSTMALKHSEYFASVDNPSPESVISVNPISRPGFSLGFVANFALKDELWDLRLLPNVSFYNRALEYTFANGQTETLEKEMTFVEVPFMLKYKSMRRGNHRMFMQAGLTGGVKVGGKKEEEGQDENFDFNRYNLEVSYGFGFHFYMQMFNFSPEIRFSHGLVNLFKRPSQSNEYSQPIERLTTHKITLFLNFEG</sequence>
<evidence type="ECO:0000313" key="2">
    <source>
        <dbReference type="EMBL" id="MEN7551405.1"/>
    </source>
</evidence>
<dbReference type="InterPro" id="IPR025665">
    <property type="entry name" value="Beta-barrel_OMP_2"/>
</dbReference>
<name>A0AAW9SHX2_9BACT</name>